<dbReference type="PROSITE" id="PS00107">
    <property type="entry name" value="PROTEIN_KINASE_ATP"/>
    <property type="match status" value="1"/>
</dbReference>
<keyword evidence="4" id="KW-0418">Kinase</keyword>
<evidence type="ECO:0000256" key="2">
    <source>
        <dbReference type="ARBA" id="ARBA00022679"/>
    </source>
</evidence>
<evidence type="ECO:0000256" key="4">
    <source>
        <dbReference type="ARBA" id="ARBA00022777"/>
    </source>
</evidence>
<keyword evidence="2" id="KW-0808">Transferase</keyword>
<reference evidence="7" key="1">
    <citation type="submission" date="2023-05" db="EMBL/GenBank/DDBJ databases">
        <title>Genome and transcriptome analyses reveal genes involved in the formation of fine ridges on petal epidermal cells in Hibiscus trionum.</title>
        <authorList>
            <person name="Koshimizu S."/>
            <person name="Masuda S."/>
            <person name="Ishii T."/>
            <person name="Shirasu K."/>
            <person name="Hoshino A."/>
            <person name="Arita M."/>
        </authorList>
    </citation>
    <scope>NUCLEOTIDE SEQUENCE</scope>
    <source>
        <strain evidence="7">Hamamatsu line</strain>
    </source>
</reference>
<evidence type="ECO:0000256" key="6">
    <source>
        <dbReference type="PROSITE-ProRule" id="PRU10141"/>
    </source>
</evidence>
<dbReference type="GO" id="GO:0004674">
    <property type="term" value="F:protein serine/threonine kinase activity"/>
    <property type="evidence" value="ECO:0007669"/>
    <property type="project" value="UniProtKB-KW"/>
</dbReference>
<dbReference type="SUPFAM" id="SSF56112">
    <property type="entry name" value="Protein kinase-like (PK-like)"/>
    <property type="match status" value="1"/>
</dbReference>
<evidence type="ECO:0000256" key="1">
    <source>
        <dbReference type="ARBA" id="ARBA00022527"/>
    </source>
</evidence>
<dbReference type="InterPro" id="IPR017441">
    <property type="entry name" value="Protein_kinase_ATP_BS"/>
</dbReference>
<keyword evidence="3 6" id="KW-0547">Nucleotide-binding</keyword>
<evidence type="ECO:0000256" key="3">
    <source>
        <dbReference type="ARBA" id="ARBA00022741"/>
    </source>
</evidence>
<feature type="binding site" evidence="6">
    <location>
        <position position="75"/>
    </location>
    <ligand>
        <name>ATP</name>
        <dbReference type="ChEBI" id="CHEBI:30616"/>
    </ligand>
</feature>
<dbReference type="GO" id="GO:0005886">
    <property type="term" value="C:plasma membrane"/>
    <property type="evidence" value="ECO:0007669"/>
    <property type="project" value="TreeGrafter"/>
</dbReference>
<accession>A0A9W7H8Q8</accession>
<sequence length="93" mass="10025">MPTLFYLIVGTAPHENSTEKFDLDNVGTSQEFPSMQLDILQAATNGFSDENKLGQGGFGHVYKGTLADGKEIAVKSSREPPLNGCLSSRMKSC</sequence>
<protein>
    <recommendedName>
        <fullName evidence="9">Protein kinase domain-containing protein</fullName>
    </recommendedName>
</protein>
<dbReference type="Gene3D" id="3.30.200.20">
    <property type="entry name" value="Phosphorylase Kinase, domain 1"/>
    <property type="match status" value="1"/>
</dbReference>
<evidence type="ECO:0008006" key="9">
    <source>
        <dbReference type="Google" id="ProtNLM"/>
    </source>
</evidence>
<gene>
    <name evidence="7" type="ORF">HRI_000945600</name>
</gene>
<comment type="caution">
    <text evidence="7">The sequence shown here is derived from an EMBL/GenBank/DDBJ whole genome shotgun (WGS) entry which is preliminary data.</text>
</comment>
<dbReference type="InterPro" id="IPR011009">
    <property type="entry name" value="Kinase-like_dom_sf"/>
</dbReference>
<dbReference type="AlphaFoldDB" id="A0A9W7H8Q8"/>
<dbReference type="OrthoDB" id="1002445at2759"/>
<dbReference type="PANTHER" id="PTHR27002:SF814">
    <property type="entry name" value="CYSTEINE-RICH RECEPTOR-LIKE PROTEIN KINASE 10"/>
    <property type="match status" value="1"/>
</dbReference>
<evidence type="ECO:0000313" key="7">
    <source>
        <dbReference type="EMBL" id="GMI72763.1"/>
    </source>
</evidence>
<name>A0A9W7H8Q8_HIBTR</name>
<dbReference type="PANTHER" id="PTHR27002">
    <property type="entry name" value="RECEPTOR-LIKE SERINE/THREONINE-PROTEIN KINASE SD1-8"/>
    <property type="match status" value="1"/>
</dbReference>
<evidence type="ECO:0000256" key="5">
    <source>
        <dbReference type="ARBA" id="ARBA00022840"/>
    </source>
</evidence>
<dbReference type="GO" id="GO:0005524">
    <property type="term" value="F:ATP binding"/>
    <property type="evidence" value="ECO:0007669"/>
    <property type="project" value="UniProtKB-UniRule"/>
</dbReference>
<keyword evidence="1" id="KW-0723">Serine/threonine-protein kinase</keyword>
<proteinExistence type="predicted"/>
<organism evidence="7 8">
    <name type="scientific">Hibiscus trionum</name>
    <name type="common">Flower of an hour</name>
    <dbReference type="NCBI Taxonomy" id="183268"/>
    <lineage>
        <taxon>Eukaryota</taxon>
        <taxon>Viridiplantae</taxon>
        <taxon>Streptophyta</taxon>
        <taxon>Embryophyta</taxon>
        <taxon>Tracheophyta</taxon>
        <taxon>Spermatophyta</taxon>
        <taxon>Magnoliopsida</taxon>
        <taxon>eudicotyledons</taxon>
        <taxon>Gunneridae</taxon>
        <taxon>Pentapetalae</taxon>
        <taxon>rosids</taxon>
        <taxon>malvids</taxon>
        <taxon>Malvales</taxon>
        <taxon>Malvaceae</taxon>
        <taxon>Malvoideae</taxon>
        <taxon>Hibiscus</taxon>
    </lineage>
</organism>
<dbReference type="EMBL" id="BSYR01000010">
    <property type="protein sequence ID" value="GMI72763.1"/>
    <property type="molecule type" value="Genomic_DNA"/>
</dbReference>
<keyword evidence="5 6" id="KW-0067">ATP-binding</keyword>
<dbReference type="Proteomes" id="UP001165190">
    <property type="component" value="Unassembled WGS sequence"/>
</dbReference>
<keyword evidence="8" id="KW-1185">Reference proteome</keyword>
<evidence type="ECO:0000313" key="8">
    <source>
        <dbReference type="Proteomes" id="UP001165190"/>
    </source>
</evidence>